<evidence type="ECO:0000256" key="1">
    <source>
        <dbReference type="SAM" id="MobiDB-lite"/>
    </source>
</evidence>
<keyword evidence="3" id="KW-1185">Reference proteome</keyword>
<feature type="region of interest" description="Disordered" evidence="1">
    <location>
        <begin position="555"/>
        <end position="582"/>
    </location>
</feature>
<evidence type="ECO:0000313" key="3">
    <source>
        <dbReference type="Proteomes" id="UP000325902"/>
    </source>
</evidence>
<sequence>MPIPDAINAVVSEQRLGLNIVQSLTQTREQQAAAIRLTLERLNEATFTQWIMLNVLVQGLPAAEQATGQPMLRLVSLDPRDIMGISKAQNAVIGMGPGHELLKRTVDTLYDLATSFHRNQENLRGLRQYDRYQHIPEPDPIEGPPDGVLAPGIVFQLEGSFRDRRQGLKRALDAYCTYMDGWMHKIMFEIANRDDDAVLRQLHKLAVGWRANTRNTHGEDCHRQVLEAPIDQSCWSDPTTDDASSILLGPFFKCSFVSRGFPDRELFNRLSGWEQMSIPNLGAVTMEACNTLERMHAEAEAHWYEPRSVVMSDIEKLRHRLTPDSRLRWLDALRERDIHTLNVIQRSLPDDDLPWPPNVHKRIFSLVSLHWASMSLRDLKMDTEMVKTTHERFTDYYLWTTKEVPRPISKFYGRAMHHSNLLRQRSLFKLYHRRAVQQFRDMIEQSCSNNRARKLMLAAMPASGRGTKLEQVRNIAVAAQLQQKSILDGATDLRLHEAEIVRLTSYIRSTEREHLNYLNSLSLKKAEELLTAYDANSPVSLGGETLPDTLLNNSFSRPYFHPPPSTAAAGSSSSSSPSPSDVVDLAGRLSHTSWRAPLRATIRLLRCAIGDSRPDNGRPPCASIAMANADVKRLTTLVLSGLFHTSAAAITTTTISLHRDRARALLARHAWTHGLHGAWLRWQRDAVALANRLRRALWEAGATVWGDKRDVLDVHRRRTSTRLLSLLMGKQPDWGKIECLVATCDLKLKGVLRRDVYVHARALRILREATGAVMRLSEEAVDAKMLPPDLREGERPSPLAMKVLARLHQLIRFEGQVLEGGKAVPRTAGWKGEHDRLVHEWRMAELCSAFRRLSLR</sequence>
<dbReference type="OrthoDB" id="10569959at2759"/>
<dbReference type="Proteomes" id="UP000325902">
    <property type="component" value="Unassembled WGS sequence"/>
</dbReference>
<gene>
    <name evidence="2" type="ORF">DBV05_g8407</name>
</gene>
<name>A0A5N5D6A8_9PEZI</name>
<reference evidence="2 3" key="1">
    <citation type="journal article" date="2019" name="Sci. Rep.">
        <title>A multi-omics analysis of the grapevine pathogen Lasiodiplodia theobromae reveals that temperature affects the expression of virulence- and pathogenicity-related genes.</title>
        <authorList>
            <person name="Felix C."/>
            <person name="Meneses R."/>
            <person name="Goncalves M.F.M."/>
            <person name="Tilleman L."/>
            <person name="Duarte A.S."/>
            <person name="Jorrin-Novo J.V."/>
            <person name="Van de Peer Y."/>
            <person name="Deforce D."/>
            <person name="Van Nieuwerburgh F."/>
            <person name="Esteves A.C."/>
            <person name="Alves A."/>
        </authorList>
    </citation>
    <scope>NUCLEOTIDE SEQUENCE [LARGE SCALE GENOMIC DNA]</scope>
    <source>
        <strain evidence="2 3">LA-SOL3</strain>
    </source>
</reference>
<protein>
    <submittedName>
        <fullName evidence="2">Uncharacterized protein</fullName>
    </submittedName>
</protein>
<accession>A0A5N5D6A8</accession>
<feature type="compositionally biased region" description="Low complexity" evidence="1">
    <location>
        <begin position="566"/>
        <end position="580"/>
    </location>
</feature>
<organism evidence="2 3">
    <name type="scientific">Lasiodiplodia theobromae</name>
    <dbReference type="NCBI Taxonomy" id="45133"/>
    <lineage>
        <taxon>Eukaryota</taxon>
        <taxon>Fungi</taxon>
        <taxon>Dikarya</taxon>
        <taxon>Ascomycota</taxon>
        <taxon>Pezizomycotina</taxon>
        <taxon>Dothideomycetes</taxon>
        <taxon>Dothideomycetes incertae sedis</taxon>
        <taxon>Botryosphaeriales</taxon>
        <taxon>Botryosphaeriaceae</taxon>
        <taxon>Lasiodiplodia</taxon>
    </lineage>
</organism>
<dbReference type="EMBL" id="VCHE01000068">
    <property type="protein sequence ID" value="KAB2572942.1"/>
    <property type="molecule type" value="Genomic_DNA"/>
</dbReference>
<dbReference type="AlphaFoldDB" id="A0A5N5D6A8"/>
<proteinExistence type="predicted"/>
<evidence type="ECO:0000313" key="2">
    <source>
        <dbReference type="EMBL" id="KAB2572942.1"/>
    </source>
</evidence>
<comment type="caution">
    <text evidence="2">The sequence shown here is derived from an EMBL/GenBank/DDBJ whole genome shotgun (WGS) entry which is preliminary data.</text>
</comment>